<proteinExistence type="predicted"/>
<comment type="caution">
    <text evidence="1">The sequence shown here is derived from an EMBL/GenBank/DDBJ whole genome shotgun (WGS) entry which is preliminary data.</text>
</comment>
<protein>
    <submittedName>
        <fullName evidence="1">Sigma-54-dependent Fis family transcriptional regulator</fullName>
    </submittedName>
</protein>
<organism evidence="1 2">
    <name type="scientific">Pseudidiomarina tainanensis</name>
    <dbReference type="NCBI Taxonomy" id="502365"/>
    <lineage>
        <taxon>Bacteria</taxon>
        <taxon>Pseudomonadati</taxon>
        <taxon>Pseudomonadota</taxon>
        <taxon>Gammaproteobacteria</taxon>
        <taxon>Alteromonadales</taxon>
        <taxon>Idiomarinaceae</taxon>
        <taxon>Pseudidiomarina</taxon>
    </lineage>
</organism>
<reference evidence="1" key="1">
    <citation type="submission" date="2017-11" db="EMBL/GenBank/DDBJ databases">
        <title>Comparative genomic and phylogenomic analyses of the family Idiomarinaceae.</title>
        <authorList>
            <person name="Liu Y."/>
            <person name="Shao Z."/>
        </authorList>
    </citation>
    <scope>NUCLEOTIDE SEQUENCE</scope>
    <source>
        <strain evidence="1">PIN1</strain>
    </source>
</reference>
<name>A0ACD2HGS9_9GAMM</name>
<evidence type="ECO:0000313" key="2">
    <source>
        <dbReference type="Proteomes" id="UP000293092"/>
    </source>
</evidence>
<gene>
    <name evidence="1" type="ORF">CWI82_09580</name>
</gene>
<accession>A0ACD2HGS9</accession>
<dbReference type="EMBL" id="PIQJ01000002">
    <property type="protein sequence ID" value="RZQ55730.1"/>
    <property type="molecule type" value="Genomic_DNA"/>
</dbReference>
<sequence>MSENITRRKILIIEDNQTTSLIYRNYLGKEFEVTVVDNGAEALESFQQHMADLVLLDLNLPDIDGIQLLQSFREIDKHIPIIIVTGDSSYEQVSKALHLKATDYLTKPIDRGRLNVTIANAFRDVRLTKRISHLNSSSKPYIFHGMVGRSPAITTIFEIIKSAAKSSASIFITGESGTGKELCAEAIHLESDRRNRPFIALNCAAIPRELLESELFGHVRGAFTGANTERVGAAKRADGGTLFLDEIGELPVDLQSKLLRFIQTRKFQPLGSNELVAVDVRFVCATNRDPHEAIAAGILREDLYYRLNVLPIHLPPLRERGDDVVLIARELLKAISLEENKSFQRYSNAVESVFRVYKWPGNIRELSNTIRKIIVLNDGDVITPGMIPSNLIEPRQQITQSPAEDSDQATVNPLQPMWKVEQEVILMALKHCDGRVRKAAKLLEIDPSTLYRKIERWNLKV</sequence>
<keyword evidence="2" id="KW-1185">Reference proteome</keyword>
<evidence type="ECO:0000313" key="1">
    <source>
        <dbReference type="EMBL" id="RZQ55730.1"/>
    </source>
</evidence>
<dbReference type="Proteomes" id="UP000293092">
    <property type="component" value="Unassembled WGS sequence"/>
</dbReference>